<evidence type="ECO:0000256" key="8">
    <source>
        <dbReference type="ARBA" id="ARBA00022912"/>
    </source>
</evidence>
<sequence>MTNESTQSSVTEVSSEILSPQDEVLNRIGHLTRNLHDSLRELGFDKLLETAANDIPDARDRLKYVARMTQQAAEKVLNATDLANPLQDQISEGATSLQAQWLAIKATPSLKTDYDKVVDETLEYLGKTIESTSATKAQLMDIMMAQDFQDLTGQVIKKVTEIAQSIEQQLVQVLIDFTPGAPTVAKEADNGLMNGPQIAPEAAPELVVANQEQVDDLLDSLGF</sequence>
<dbReference type="PANTHER" id="PTHR43693:SF1">
    <property type="entry name" value="PROTEIN PHOSPHATASE CHEZ"/>
    <property type="match status" value="1"/>
</dbReference>
<dbReference type="RefSeq" id="WP_221763514.1">
    <property type="nucleotide sequence ID" value="NZ_AP024110.1"/>
</dbReference>
<evidence type="ECO:0000256" key="4">
    <source>
        <dbReference type="ARBA" id="ARBA00022490"/>
    </source>
</evidence>
<gene>
    <name evidence="12" type="ORF">ZMTM_16840</name>
</gene>
<dbReference type="InterPro" id="IPR007439">
    <property type="entry name" value="Chemotax_Pase_CheZ"/>
</dbReference>
<evidence type="ECO:0000256" key="11">
    <source>
        <dbReference type="PIRSR" id="PIRSR002884-1"/>
    </source>
</evidence>
<dbReference type="GO" id="GO:0050920">
    <property type="term" value="P:regulation of chemotaxis"/>
    <property type="evidence" value="ECO:0007669"/>
    <property type="project" value="InterPro"/>
</dbReference>
<feature type="site" description="Enhances dephosphorylation of CheY-P" evidence="11">
    <location>
        <position position="154"/>
    </location>
</feature>
<dbReference type="GO" id="GO:0004721">
    <property type="term" value="F:phosphoprotein phosphatase activity"/>
    <property type="evidence" value="ECO:0007669"/>
    <property type="project" value="UniProtKB-KW"/>
</dbReference>
<evidence type="ECO:0000256" key="10">
    <source>
        <dbReference type="PIRNR" id="PIRNR002884"/>
    </source>
</evidence>
<dbReference type="InterPro" id="IPR050992">
    <property type="entry name" value="CheZ_family_phosphatases"/>
</dbReference>
<dbReference type="GO" id="GO:0006935">
    <property type="term" value="P:chemotaxis"/>
    <property type="evidence" value="ECO:0007669"/>
    <property type="project" value="UniProtKB-KW"/>
</dbReference>
<dbReference type="Pfam" id="PF04344">
    <property type="entry name" value="CheZ"/>
    <property type="match status" value="1"/>
</dbReference>
<dbReference type="AlphaFoldDB" id="A0A8D5G456"/>
<dbReference type="GO" id="GO:0097588">
    <property type="term" value="P:archaeal or bacterial-type flagellum-dependent cell motility"/>
    <property type="evidence" value="ECO:0007669"/>
    <property type="project" value="UniProtKB-KW"/>
</dbReference>
<evidence type="ECO:0000313" key="13">
    <source>
        <dbReference type="Proteomes" id="UP000826722"/>
    </source>
</evidence>
<evidence type="ECO:0000256" key="9">
    <source>
        <dbReference type="ARBA" id="ARBA00029599"/>
    </source>
</evidence>
<keyword evidence="7 10" id="KW-0378">Hydrolase</keyword>
<dbReference type="NCBIfam" id="NF008368">
    <property type="entry name" value="PRK11166.1"/>
    <property type="match status" value="1"/>
</dbReference>
<keyword evidence="8 10" id="KW-0904">Protein phosphatase</keyword>
<dbReference type="PANTHER" id="PTHR43693">
    <property type="entry name" value="PROTEIN PHOSPHATASE CHEZ"/>
    <property type="match status" value="1"/>
</dbReference>
<dbReference type="GO" id="GO:0009288">
    <property type="term" value="C:bacterial-type flagellum"/>
    <property type="evidence" value="ECO:0007669"/>
    <property type="project" value="InterPro"/>
</dbReference>
<protein>
    <recommendedName>
        <fullName evidence="3 10">Protein phosphatase CheZ</fullName>
        <ecNumber evidence="10">3.1.3.-</ecNumber>
    </recommendedName>
    <alternativeName>
        <fullName evidence="9 10">Chemotaxis protein CheZ</fullName>
    </alternativeName>
</protein>
<evidence type="ECO:0000256" key="3">
    <source>
        <dbReference type="ARBA" id="ARBA00018484"/>
    </source>
</evidence>
<reference evidence="12" key="1">
    <citation type="journal article" date="2021" name="Arch. Microbiol.">
        <title>Methyloradius palustris gen. nov., sp. nov., a methanol-oxidizing bacterium isolated from snow.</title>
        <authorList>
            <person name="Miyadera T."/>
            <person name="Kojima H."/>
            <person name="Fukui M."/>
        </authorList>
    </citation>
    <scope>NUCLEOTIDE SEQUENCE</scope>
    <source>
        <strain evidence="12">Zm11</strain>
    </source>
</reference>
<name>A0A8D5G456_9PROT</name>
<evidence type="ECO:0000256" key="5">
    <source>
        <dbReference type="ARBA" id="ARBA00022500"/>
    </source>
</evidence>
<comment type="subcellular location">
    <subcellularLocation>
        <location evidence="1 10">Cytoplasm</location>
    </subcellularLocation>
</comment>
<keyword evidence="4 10" id="KW-0963">Cytoplasm</keyword>
<dbReference type="SUPFAM" id="SSF75708">
    <property type="entry name" value="Chemotaxis phosphatase CheZ"/>
    <property type="match status" value="1"/>
</dbReference>
<evidence type="ECO:0000313" key="12">
    <source>
        <dbReference type="EMBL" id="BCM25425.1"/>
    </source>
</evidence>
<accession>A0A8D5G456</accession>
<evidence type="ECO:0000256" key="1">
    <source>
        <dbReference type="ARBA" id="ARBA00004496"/>
    </source>
</evidence>
<dbReference type="EMBL" id="AP024110">
    <property type="protein sequence ID" value="BCM25425.1"/>
    <property type="molecule type" value="Genomic_DNA"/>
</dbReference>
<dbReference type="KEGG" id="mpau:ZMTM_16840"/>
<comment type="function">
    <text evidence="10">Plays an important role in bacterial chemotaxis signal transduction pathway by accelerating the dephosphorylation of phosphorylated CheY (CheY-P).</text>
</comment>
<keyword evidence="13" id="KW-1185">Reference proteome</keyword>
<evidence type="ECO:0000256" key="6">
    <source>
        <dbReference type="ARBA" id="ARBA00022779"/>
    </source>
</evidence>
<comment type="similarity">
    <text evidence="2 10">Belongs to the CheZ family.</text>
</comment>
<dbReference type="PIRSF" id="PIRSF002884">
    <property type="entry name" value="CheZ"/>
    <property type="match status" value="1"/>
</dbReference>
<dbReference type="EC" id="3.1.3.-" evidence="10"/>
<comment type="subunit">
    <text evidence="10">Homodimer.</text>
</comment>
<dbReference type="Gene3D" id="1.10.287.500">
    <property type="entry name" value="Helix hairpin bin"/>
    <property type="match status" value="1"/>
</dbReference>
<keyword evidence="5 10" id="KW-0145">Chemotaxis</keyword>
<organism evidence="12 13">
    <name type="scientific">Methyloradius palustris</name>
    <dbReference type="NCBI Taxonomy" id="2778876"/>
    <lineage>
        <taxon>Bacteria</taxon>
        <taxon>Pseudomonadati</taxon>
        <taxon>Pseudomonadota</taxon>
        <taxon>Betaproteobacteria</taxon>
        <taxon>Nitrosomonadales</taxon>
        <taxon>Methylophilaceae</taxon>
        <taxon>Methyloradius</taxon>
    </lineage>
</organism>
<dbReference type="Proteomes" id="UP000826722">
    <property type="component" value="Chromosome"/>
</dbReference>
<evidence type="ECO:0000256" key="7">
    <source>
        <dbReference type="ARBA" id="ARBA00022801"/>
    </source>
</evidence>
<proteinExistence type="inferred from homology"/>
<evidence type="ECO:0000256" key="2">
    <source>
        <dbReference type="ARBA" id="ARBA00005908"/>
    </source>
</evidence>
<dbReference type="GO" id="GO:0005737">
    <property type="term" value="C:cytoplasm"/>
    <property type="evidence" value="ECO:0007669"/>
    <property type="project" value="UniProtKB-SubCell"/>
</dbReference>
<keyword evidence="6 10" id="KW-0283">Flagellar rotation</keyword>